<dbReference type="EMBL" id="LGRX02027067">
    <property type="protein sequence ID" value="KAK3249861.1"/>
    <property type="molecule type" value="Genomic_DNA"/>
</dbReference>
<dbReference type="InterPro" id="IPR043136">
    <property type="entry name" value="B30.2/SPRY_sf"/>
</dbReference>
<sequence>MRGDLNGSEWTNCTINLQNAMMRTTDGAVRPLSARTLLRQFASDLASDTCAESSQTCCGSILSQAFGGPSVITSDVAYVCADPITQDTIVEKDANELLAYHGIPYGCELYNTHPQTMYACSAACSDVRSPPPPSRPPPSSPPPYPPLAPVPRPPPTIRHRRPLDVAAVTRARRAFAAARATALHARVPFRSGRTVSVARLASAAFAVPSPFQTVVMVPSTRAARTITAAAPFDTGRAATAATAASCASPRRRSPAVPSLHLPPLSAFATAQCARSAAASSRAPSAREPAILATTAFSATDISAIPSAQHRKVRRGVVRSYIERLRRGAVPFRRGAFMHGFARDDGIARTAASRPVVVNTTEEHAIKNSMFADAVANLVVNGSFEEEAEFEGENAKRSIERTWMNDFWNISVSMGGEYHMLHNALYHNSAGAAGVFFDAYLPGASDFAKHSIRMFAQFPNPLDGSSIGCDPLSADCSAGPYEIDTSLNLNPVCGITYMLNSPRTMGTKIETVFEQQETVVKNLFGKASPSVLSDLIAEYDVQAKPTSVLKQAVTKHMLLTGITAPDVRGLETSLELLVNFVVDVSNCMTDLFNMGVGQTQEGRDYERVMDDLLWPTAIVTRHHDVPLHRAISPLTLLTLSGFRNSVLPTKQSSLRKVNCKVSVSGDTFEYESSGPSRLTFSDGNTVVQGVGENAQHTWNVAYGTKEVEANSGIHEWKVKILEYYDADNANGFEVAIGICDHRSHPHDSGAFWGSAESYAVVSQLGWAVATTAHRDDMSKEANEETGFNREYGMTYGKDDEITVTLDTDAKTVSFAKNGVGSGLVGTGLGAGPFHLAVALGDSLETVSVGPGTEDTPTPSPPQAVWTDYEDVVCKMKGGDSSKNDDGTYFRYKGISPNTLDECKRRCLDAIEQLTDCKGVEYYEATGRCDLFTESFTHSKSKSGRTCSALTWDGEGKSLESYKSAYSASGSYSLLLQGSIGVIAAVCVIVAVGLRHRRFPAEDSSNGLFKTVFDVDEDSHI</sequence>
<evidence type="ECO:0000259" key="3">
    <source>
        <dbReference type="PROSITE" id="PS50188"/>
    </source>
</evidence>
<gene>
    <name evidence="4" type="ORF">CYMTET_40729</name>
</gene>
<dbReference type="InterPro" id="IPR001870">
    <property type="entry name" value="B30.2/SPRY"/>
</dbReference>
<evidence type="ECO:0000256" key="2">
    <source>
        <dbReference type="SAM" id="Phobius"/>
    </source>
</evidence>
<accession>A0AAE0F2P7</accession>
<dbReference type="AlphaFoldDB" id="A0AAE0F2P7"/>
<keyword evidence="2" id="KW-1133">Transmembrane helix</keyword>
<dbReference type="PROSITE" id="PS50188">
    <property type="entry name" value="B302_SPRY"/>
    <property type="match status" value="1"/>
</dbReference>
<dbReference type="CDD" id="cd01099">
    <property type="entry name" value="PAN_AP_HGF"/>
    <property type="match status" value="1"/>
</dbReference>
<proteinExistence type="predicted"/>
<protein>
    <recommendedName>
        <fullName evidence="3">B30.2/SPRY domain-containing protein</fullName>
    </recommendedName>
</protein>
<evidence type="ECO:0000313" key="4">
    <source>
        <dbReference type="EMBL" id="KAK3249861.1"/>
    </source>
</evidence>
<reference evidence="4 5" key="1">
    <citation type="journal article" date="2015" name="Genome Biol. Evol.">
        <title>Comparative Genomics of a Bacterivorous Green Alga Reveals Evolutionary Causalities and Consequences of Phago-Mixotrophic Mode of Nutrition.</title>
        <authorList>
            <person name="Burns J.A."/>
            <person name="Paasch A."/>
            <person name="Narechania A."/>
            <person name="Kim E."/>
        </authorList>
    </citation>
    <scope>NUCLEOTIDE SEQUENCE [LARGE SCALE GENOMIC DNA]</scope>
    <source>
        <strain evidence="4 5">PLY_AMNH</strain>
    </source>
</reference>
<evidence type="ECO:0000256" key="1">
    <source>
        <dbReference type="SAM" id="MobiDB-lite"/>
    </source>
</evidence>
<feature type="compositionally biased region" description="Pro residues" evidence="1">
    <location>
        <begin position="129"/>
        <end position="156"/>
    </location>
</feature>
<dbReference type="Proteomes" id="UP001190700">
    <property type="component" value="Unassembled WGS sequence"/>
</dbReference>
<keyword evidence="2" id="KW-0472">Membrane</keyword>
<name>A0AAE0F2P7_9CHLO</name>
<evidence type="ECO:0000313" key="5">
    <source>
        <dbReference type="Proteomes" id="UP001190700"/>
    </source>
</evidence>
<comment type="caution">
    <text evidence="4">The sequence shown here is derived from an EMBL/GenBank/DDBJ whole genome shotgun (WGS) entry which is preliminary data.</text>
</comment>
<keyword evidence="5" id="KW-1185">Reference proteome</keyword>
<feature type="domain" description="B30.2/SPRY" evidence="3">
    <location>
        <begin position="644"/>
        <end position="854"/>
    </location>
</feature>
<dbReference type="SUPFAM" id="SSF49899">
    <property type="entry name" value="Concanavalin A-like lectins/glucanases"/>
    <property type="match status" value="1"/>
</dbReference>
<dbReference type="Gene3D" id="2.60.120.920">
    <property type="match status" value="1"/>
</dbReference>
<feature type="region of interest" description="Disordered" evidence="1">
    <location>
        <begin position="127"/>
        <end position="159"/>
    </location>
</feature>
<keyword evidence="2" id="KW-0812">Transmembrane</keyword>
<organism evidence="4 5">
    <name type="scientific">Cymbomonas tetramitiformis</name>
    <dbReference type="NCBI Taxonomy" id="36881"/>
    <lineage>
        <taxon>Eukaryota</taxon>
        <taxon>Viridiplantae</taxon>
        <taxon>Chlorophyta</taxon>
        <taxon>Pyramimonadophyceae</taxon>
        <taxon>Pyramimonadales</taxon>
        <taxon>Pyramimonadaceae</taxon>
        <taxon>Cymbomonas</taxon>
    </lineage>
</organism>
<dbReference type="InterPro" id="IPR013320">
    <property type="entry name" value="ConA-like_dom_sf"/>
</dbReference>
<feature type="transmembrane region" description="Helical" evidence="2">
    <location>
        <begin position="972"/>
        <end position="992"/>
    </location>
</feature>